<dbReference type="InterPro" id="IPR029045">
    <property type="entry name" value="ClpP/crotonase-like_dom_sf"/>
</dbReference>
<evidence type="ECO:0000256" key="1">
    <source>
        <dbReference type="ARBA" id="ARBA00005254"/>
    </source>
</evidence>
<comment type="caution">
    <text evidence="3">The sequence shown here is derived from an EMBL/GenBank/DDBJ whole genome shotgun (WGS) entry which is preliminary data.</text>
</comment>
<name>A0A327MAG3_9PROT</name>
<evidence type="ECO:0000313" key="3">
    <source>
        <dbReference type="EMBL" id="RAI59312.1"/>
    </source>
</evidence>
<dbReference type="GO" id="GO:0003824">
    <property type="term" value="F:catalytic activity"/>
    <property type="evidence" value="ECO:0007669"/>
    <property type="project" value="InterPro"/>
</dbReference>
<dbReference type="SUPFAM" id="SSF52096">
    <property type="entry name" value="ClpP/crotonase"/>
    <property type="match status" value="1"/>
</dbReference>
<dbReference type="RefSeq" id="WP_111469569.1">
    <property type="nucleotide sequence ID" value="NZ_QLIX01000005.1"/>
</dbReference>
<dbReference type="CDD" id="cd06558">
    <property type="entry name" value="crotonase-like"/>
    <property type="match status" value="1"/>
</dbReference>
<dbReference type="OrthoDB" id="9781757at2"/>
<sequence>MSGDLIVTEEAGVALLTMNRPDSLNALGGTLLDELLAALTRIAGDMSVGCVVLTGAGRGFSAGGDMKSRATGERPILEGTREQAQMSLRARMEASRLLHEMPKPTIAMVNGVAAGAGMSLMLACDMRIGGRSARMGTAFARMGFSGDFGGHWFLNKLVGPAKARELYFTAEVIDAEEMYRLGLLNRLVEDASLTETTLALARQLAAGPRVAWHHMKRNMLVAETGSLAEALDAEAFGMTRCRDTEDHKEALRAFLEKRPPVFQGR</sequence>
<keyword evidence="4" id="KW-1185">Reference proteome</keyword>
<protein>
    <submittedName>
        <fullName evidence="3">Enoyl-CoA hydratase</fullName>
    </submittedName>
</protein>
<accession>A0A327MAG3</accession>
<dbReference type="PANTHER" id="PTHR43459">
    <property type="entry name" value="ENOYL-COA HYDRATASE"/>
    <property type="match status" value="1"/>
</dbReference>
<reference evidence="4" key="1">
    <citation type="submission" date="2018-06" db="EMBL/GenBank/DDBJ databases">
        <authorList>
            <person name="Khan S.A."/>
        </authorList>
    </citation>
    <scope>NUCLEOTIDE SEQUENCE [LARGE SCALE GENOMIC DNA]</scope>
    <source>
        <strain evidence="4">DB-1506</strain>
    </source>
</reference>
<dbReference type="Gene3D" id="3.90.226.10">
    <property type="entry name" value="2-enoyl-CoA Hydratase, Chain A, domain 1"/>
    <property type="match status" value="1"/>
</dbReference>
<gene>
    <name evidence="3" type="ORF">DOO78_09805</name>
</gene>
<dbReference type="EMBL" id="QLIX01000005">
    <property type="protein sequence ID" value="RAI59312.1"/>
    <property type="molecule type" value="Genomic_DNA"/>
</dbReference>
<organism evidence="3 4">
    <name type="scientific">Roseicella frigidaeris</name>
    <dbReference type="NCBI Taxonomy" id="2230885"/>
    <lineage>
        <taxon>Bacteria</taxon>
        <taxon>Pseudomonadati</taxon>
        <taxon>Pseudomonadota</taxon>
        <taxon>Alphaproteobacteria</taxon>
        <taxon>Acetobacterales</taxon>
        <taxon>Roseomonadaceae</taxon>
        <taxon>Roseicella</taxon>
    </lineage>
</organism>
<evidence type="ECO:0000256" key="2">
    <source>
        <dbReference type="RuleBase" id="RU003707"/>
    </source>
</evidence>
<dbReference type="Pfam" id="PF00378">
    <property type="entry name" value="ECH_1"/>
    <property type="match status" value="1"/>
</dbReference>
<dbReference type="PROSITE" id="PS00166">
    <property type="entry name" value="ENOYL_COA_HYDRATASE"/>
    <property type="match status" value="1"/>
</dbReference>
<dbReference type="InterPro" id="IPR014748">
    <property type="entry name" value="Enoyl-CoA_hydra_C"/>
</dbReference>
<dbReference type="InterPro" id="IPR018376">
    <property type="entry name" value="Enoyl-CoA_hyd/isom_CS"/>
</dbReference>
<dbReference type="AlphaFoldDB" id="A0A327MAG3"/>
<dbReference type="Gene3D" id="1.10.12.10">
    <property type="entry name" value="Lyase 2-enoyl-coa Hydratase, Chain A, domain 2"/>
    <property type="match status" value="1"/>
</dbReference>
<dbReference type="Proteomes" id="UP000249065">
    <property type="component" value="Unassembled WGS sequence"/>
</dbReference>
<dbReference type="InterPro" id="IPR001753">
    <property type="entry name" value="Enoyl-CoA_hydra/iso"/>
</dbReference>
<proteinExistence type="inferred from homology"/>
<comment type="similarity">
    <text evidence="1 2">Belongs to the enoyl-CoA hydratase/isomerase family.</text>
</comment>
<evidence type="ECO:0000313" key="4">
    <source>
        <dbReference type="Proteomes" id="UP000249065"/>
    </source>
</evidence>
<dbReference type="PANTHER" id="PTHR43459:SF1">
    <property type="entry name" value="EG:BACN32G11.4 PROTEIN"/>
    <property type="match status" value="1"/>
</dbReference>